<protein>
    <recommendedName>
        <fullName evidence="3">Ribosomal protein L32</fullName>
    </recommendedName>
</protein>
<proteinExistence type="predicted"/>
<evidence type="ECO:0000313" key="1">
    <source>
        <dbReference type="EMBL" id="MDN3708045.1"/>
    </source>
</evidence>
<keyword evidence="2" id="KW-1185">Reference proteome</keyword>
<reference evidence="2" key="1">
    <citation type="journal article" date="2019" name="Int. J. Syst. Evol. Microbiol.">
        <title>The Global Catalogue of Microorganisms (GCM) 10K type strain sequencing project: providing services to taxonomists for standard genome sequencing and annotation.</title>
        <authorList>
            <consortium name="The Broad Institute Genomics Platform"/>
            <consortium name="The Broad Institute Genome Sequencing Center for Infectious Disease"/>
            <person name="Wu L."/>
            <person name="Ma J."/>
        </authorList>
    </citation>
    <scope>NUCLEOTIDE SEQUENCE [LARGE SCALE GENOMIC DNA]</scope>
    <source>
        <strain evidence="2">CECT 7184</strain>
    </source>
</reference>
<comment type="caution">
    <text evidence="1">The sequence shown here is derived from an EMBL/GenBank/DDBJ whole genome shotgun (WGS) entry which is preliminary data.</text>
</comment>
<accession>A0ABT8CUW0</accession>
<dbReference type="EMBL" id="JAUFQU010000001">
    <property type="protein sequence ID" value="MDN3708045.1"/>
    <property type="molecule type" value="Genomic_DNA"/>
</dbReference>
<name>A0ABT8CUW0_9FLAO</name>
<sequence>MRLDTGYFKFSNALKYFINSSNQKKFYNSTIYQRSITGKS</sequence>
<evidence type="ECO:0008006" key="3">
    <source>
        <dbReference type="Google" id="ProtNLM"/>
    </source>
</evidence>
<gene>
    <name evidence="1" type="ORF">QW060_13100</name>
</gene>
<organism evidence="1 2">
    <name type="scientific">Paenimyroides ceti</name>
    <dbReference type="NCBI Taxonomy" id="395087"/>
    <lineage>
        <taxon>Bacteria</taxon>
        <taxon>Pseudomonadati</taxon>
        <taxon>Bacteroidota</taxon>
        <taxon>Flavobacteriia</taxon>
        <taxon>Flavobacteriales</taxon>
        <taxon>Flavobacteriaceae</taxon>
        <taxon>Paenimyroides</taxon>
    </lineage>
</organism>
<dbReference type="RefSeq" id="WP_290363930.1">
    <property type="nucleotide sequence ID" value="NZ_JAUFQU010000001.1"/>
</dbReference>
<evidence type="ECO:0000313" key="2">
    <source>
        <dbReference type="Proteomes" id="UP001242368"/>
    </source>
</evidence>
<dbReference type="Proteomes" id="UP001242368">
    <property type="component" value="Unassembled WGS sequence"/>
</dbReference>